<evidence type="ECO:0000313" key="1">
    <source>
        <dbReference type="EMBL" id="KAI4456457.1"/>
    </source>
</evidence>
<comment type="caution">
    <text evidence="1">The sequence shown here is derived from an EMBL/GenBank/DDBJ whole genome shotgun (WGS) entry which is preliminary data.</text>
</comment>
<protein>
    <submittedName>
        <fullName evidence="1">Uncharacterized protein</fullName>
    </submittedName>
</protein>
<name>A0ACB9SNA9_HOLOL</name>
<accession>A0ACB9SNA9</accession>
<dbReference type="Proteomes" id="UP001056778">
    <property type="component" value="Chromosome 8"/>
</dbReference>
<reference evidence="1" key="1">
    <citation type="submission" date="2022-04" db="EMBL/GenBank/DDBJ databases">
        <title>Chromosome-scale genome assembly of Holotrichia oblita Faldermann.</title>
        <authorList>
            <person name="Rongchong L."/>
        </authorList>
    </citation>
    <scope>NUCLEOTIDE SEQUENCE</scope>
    <source>
        <strain evidence="1">81SQS9</strain>
    </source>
</reference>
<dbReference type="EMBL" id="CM043022">
    <property type="protein sequence ID" value="KAI4456457.1"/>
    <property type="molecule type" value="Genomic_DNA"/>
</dbReference>
<gene>
    <name evidence="1" type="ORF">MML48_8g00019421</name>
</gene>
<proteinExistence type="predicted"/>
<organism evidence="1 2">
    <name type="scientific">Holotrichia oblita</name>
    <name type="common">Chafer beetle</name>
    <dbReference type="NCBI Taxonomy" id="644536"/>
    <lineage>
        <taxon>Eukaryota</taxon>
        <taxon>Metazoa</taxon>
        <taxon>Ecdysozoa</taxon>
        <taxon>Arthropoda</taxon>
        <taxon>Hexapoda</taxon>
        <taxon>Insecta</taxon>
        <taxon>Pterygota</taxon>
        <taxon>Neoptera</taxon>
        <taxon>Endopterygota</taxon>
        <taxon>Coleoptera</taxon>
        <taxon>Polyphaga</taxon>
        <taxon>Scarabaeiformia</taxon>
        <taxon>Scarabaeidae</taxon>
        <taxon>Melolonthinae</taxon>
        <taxon>Holotrichia</taxon>
    </lineage>
</organism>
<sequence>MSGNFTFKAVLVVVSACLLQINAQEECDTNLENMLASLVSPDEPQTMQIQALRNELIRRIKEAKQREELENELLQYKRSLSSLARWNNMPGKRNLESLARAGYIRTLPTTDEPDYKRNFMPTRSIRNAQTSGDGQFAYYDIPMYKRNVAALARSGMKIYGKRNVAALLRQDNYLNSIREGRSEIHTEKPSENYDEKRNIASIKAQYKPKFKRSVSDKRIKREADYYDMANEEYPSPVYQSPYDYDEDKDGDNEYQDLGKRFLVVSYTSKLLESRKLHVPPE</sequence>
<evidence type="ECO:0000313" key="2">
    <source>
        <dbReference type="Proteomes" id="UP001056778"/>
    </source>
</evidence>
<keyword evidence="2" id="KW-1185">Reference proteome</keyword>